<keyword evidence="9" id="KW-0915">Sodium</keyword>
<evidence type="ECO:0000256" key="12">
    <source>
        <dbReference type="PIRNR" id="PIRNR036497"/>
    </source>
</evidence>
<accession>A0A7Y8VR45</accession>
<dbReference type="InterPro" id="IPR001342">
    <property type="entry name" value="HDH_cat"/>
</dbReference>
<keyword evidence="6 12" id="KW-0028">Amino-acid biosynthesis</keyword>
<comment type="similarity">
    <text evidence="3 12 16">Belongs to the homoserine dehydrogenase family.</text>
</comment>
<dbReference type="GO" id="GO:0050661">
    <property type="term" value="F:NADP binding"/>
    <property type="evidence" value="ECO:0007669"/>
    <property type="project" value="InterPro"/>
</dbReference>
<evidence type="ECO:0000256" key="16">
    <source>
        <dbReference type="RuleBase" id="RU004171"/>
    </source>
</evidence>
<feature type="domain" description="Aspartate/homoserine dehydrogenase NAD-binding" evidence="18">
    <location>
        <begin position="7"/>
        <end position="111"/>
    </location>
</feature>
<comment type="pathway">
    <text evidence="2 15">Amino-acid biosynthesis; L-methionine biosynthesis via de novo pathway; L-homoserine from L-aspartate: step 3/3.</text>
</comment>
<dbReference type="PIRSF" id="PIRSF036497">
    <property type="entry name" value="HDH_short"/>
    <property type="match status" value="1"/>
</dbReference>
<evidence type="ECO:0000256" key="14">
    <source>
        <dbReference type="PIRSR" id="PIRSR036497-2"/>
    </source>
</evidence>
<dbReference type="NCBIfam" id="NF004976">
    <property type="entry name" value="PRK06349.1"/>
    <property type="match status" value="1"/>
</dbReference>
<dbReference type="Proteomes" id="UP000526307">
    <property type="component" value="Unassembled WGS sequence"/>
</dbReference>
<dbReference type="UniPathway" id="UPA00051">
    <property type="reaction ID" value="UER00465"/>
</dbReference>
<keyword evidence="8 12" id="KW-0560">Oxidoreductase</keyword>
<dbReference type="InterPro" id="IPR036291">
    <property type="entry name" value="NAD(P)-bd_dom_sf"/>
</dbReference>
<feature type="binding site" evidence="14">
    <location>
        <begin position="7"/>
        <end position="12"/>
    </location>
    <ligand>
        <name>NADP(+)</name>
        <dbReference type="ChEBI" id="CHEBI:58349"/>
    </ligand>
</feature>
<evidence type="ECO:0000256" key="10">
    <source>
        <dbReference type="ARBA" id="ARBA00023167"/>
    </source>
</evidence>
<dbReference type="SUPFAM" id="SSF55347">
    <property type="entry name" value="Glyceraldehyde-3-phosphate dehydrogenase-like, C-terminal domain"/>
    <property type="match status" value="1"/>
</dbReference>
<evidence type="ECO:0000256" key="1">
    <source>
        <dbReference type="ARBA" id="ARBA00005056"/>
    </source>
</evidence>
<comment type="pathway">
    <text evidence="1 15">Amino-acid biosynthesis; L-threonine biosynthesis; L-threonine from L-aspartate: step 3/5.</text>
</comment>
<organism evidence="19 20">
    <name type="scientific">Mogibacterium timidum</name>
    <dbReference type="NCBI Taxonomy" id="35519"/>
    <lineage>
        <taxon>Bacteria</taxon>
        <taxon>Bacillati</taxon>
        <taxon>Bacillota</taxon>
        <taxon>Clostridia</taxon>
        <taxon>Peptostreptococcales</taxon>
        <taxon>Anaerovoracaceae</taxon>
        <taxon>Mogibacterium</taxon>
    </lineage>
</organism>
<dbReference type="EMBL" id="JABXYR010000001">
    <property type="protein sequence ID" value="NWO23129.1"/>
    <property type="molecule type" value="Genomic_DNA"/>
</dbReference>
<evidence type="ECO:0000256" key="4">
    <source>
        <dbReference type="ARBA" id="ARBA00013213"/>
    </source>
</evidence>
<evidence type="ECO:0000256" key="13">
    <source>
        <dbReference type="PIRSR" id="PIRSR036497-1"/>
    </source>
</evidence>
<dbReference type="Pfam" id="PF00742">
    <property type="entry name" value="Homoserine_dh"/>
    <property type="match status" value="1"/>
</dbReference>
<dbReference type="AlphaFoldDB" id="A0A7Y8VR45"/>
<evidence type="ECO:0000313" key="19">
    <source>
        <dbReference type="EMBL" id="NWO23129.1"/>
    </source>
</evidence>
<gene>
    <name evidence="19" type="ORF">HW270_03410</name>
</gene>
<reference evidence="19 20" key="1">
    <citation type="submission" date="2020-06" db="EMBL/GenBank/DDBJ databases">
        <title>Mogibacterium timidum strain W9173 genomic sequence.</title>
        <authorList>
            <person name="Wade W.G."/>
            <person name="Johnston C.D."/>
            <person name="Chen T."/>
            <person name="Dewhirst F.E."/>
        </authorList>
    </citation>
    <scope>NUCLEOTIDE SEQUENCE [LARGE SCALE GENOMIC DNA]</scope>
    <source>
        <strain evidence="19 20">W9173</strain>
    </source>
</reference>
<feature type="binding site" evidence="14">
    <location>
        <position position="173"/>
    </location>
    <ligand>
        <name>L-homoserine</name>
        <dbReference type="ChEBI" id="CHEBI:57476"/>
    </ligand>
</feature>
<dbReference type="InterPro" id="IPR019811">
    <property type="entry name" value="HDH_CS"/>
</dbReference>
<dbReference type="PROSITE" id="PS01042">
    <property type="entry name" value="HOMOSER_DHGENASE"/>
    <property type="match status" value="1"/>
</dbReference>
<evidence type="ECO:0000259" key="17">
    <source>
        <dbReference type="Pfam" id="PF00742"/>
    </source>
</evidence>
<keyword evidence="12 14" id="KW-0521">NADP</keyword>
<evidence type="ECO:0000256" key="8">
    <source>
        <dbReference type="ARBA" id="ARBA00023002"/>
    </source>
</evidence>
<protein>
    <recommendedName>
        <fullName evidence="5 12">Homoserine dehydrogenase</fullName>
        <shortName evidence="12">HDH</shortName>
        <ecNumber evidence="4 12">1.1.1.3</ecNumber>
    </recommendedName>
</protein>
<dbReference type="PANTHER" id="PTHR43331">
    <property type="entry name" value="HOMOSERINE DEHYDROGENASE"/>
    <property type="match status" value="1"/>
</dbReference>
<dbReference type="SUPFAM" id="SSF51735">
    <property type="entry name" value="NAD(P)-binding Rossmann-fold domains"/>
    <property type="match status" value="1"/>
</dbReference>
<evidence type="ECO:0000313" key="20">
    <source>
        <dbReference type="Proteomes" id="UP000526307"/>
    </source>
</evidence>
<dbReference type="InterPro" id="IPR022697">
    <property type="entry name" value="HDH_short"/>
</dbReference>
<dbReference type="Gene3D" id="3.30.360.10">
    <property type="entry name" value="Dihydrodipicolinate Reductase, domain 2"/>
    <property type="match status" value="1"/>
</dbReference>
<evidence type="ECO:0000256" key="6">
    <source>
        <dbReference type="ARBA" id="ARBA00022605"/>
    </source>
</evidence>
<name>A0A7Y8VR45_9FIRM</name>
<evidence type="ECO:0000256" key="9">
    <source>
        <dbReference type="ARBA" id="ARBA00023053"/>
    </source>
</evidence>
<dbReference type="EC" id="1.1.1.3" evidence="4 12"/>
<evidence type="ECO:0000256" key="2">
    <source>
        <dbReference type="ARBA" id="ARBA00005062"/>
    </source>
</evidence>
<evidence type="ECO:0000256" key="11">
    <source>
        <dbReference type="ARBA" id="ARBA00048841"/>
    </source>
</evidence>
<dbReference type="RefSeq" id="WP_178978320.1">
    <property type="nucleotide sequence ID" value="NZ_JABXYR010000001.1"/>
</dbReference>
<feature type="binding site" evidence="14">
    <location>
        <position position="88"/>
    </location>
    <ligand>
        <name>NADPH</name>
        <dbReference type="ChEBI" id="CHEBI:57783"/>
    </ligand>
</feature>
<keyword evidence="20" id="KW-1185">Reference proteome</keyword>
<dbReference type="Pfam" id="PF03447">
    <property type="entry name" value="NAD_binding_3"/>
    <property type="match status" value="1"/>
</dbReference>
<dbReference type="InterPro" id="IPR005106">
    <property type="entry name" value="Asp/hSer_DH_NAD-bd"/>
</dbReference>
<evidence type="ECO:0000256" key="7">
    <source>
        <dbReference type="ARBA" id="ARBA00022697"/>
    </source>
</evidence>
<dbReference type="GO" id="GO:0009086">
    <property type="term" value="P:methionine biosynthetic process"/>
    <property type="evidence" value="ECO:0007669"/>
    <property type="project" value="UniProtKB-KW"/>
</dbReference>
<evidence type="ECO:0000256" key="15">
    <source>
        <dbReference type="RuleBase" id="RU000579"/>
    </source>
</evidence>
<comment type="caution">
    <text evidence="19">The sequence shown here is derived from an EMBL/GenBank/DDBJ whole genome shotgun (WGS) entry which is preliminary data.</text>
</comment>
<sequence>MKIAILGYGVVGSGAYEVAKTADNIEVKRVLHRRAVAELGDIVTTDYDDIINDREIELVAECIGGLHPAYEYVAAAIKSGKHVVTPNKNLVAAYWNELHALADQYGVELRFTASAGGGIPWLFNLRRQSRSDEILAISGIVNGTCNYILDTMHNEPVDFTEILAKAQALGYAEKDPTADICGFDTQRKCVISANLAFGLSITEDEVPVFGIQNINAGDIKYFRQHSYTCKLLMNAGLKEYGAYAYVEPTLVGKGALEESVPANNNLISLTGNHIGTLSFYGQGAGKFPTGTSVIQDVLDIESGWGFKAADSKKINVTIDNAIESHRYYVRENGERRITEPMSVAAAHEIAAKSSDDSFFMAGIRE</sequence>
<dbReference type="UniPathway" id="UPA00050">
    <property type="reaction ID" value="UER00063"/>
</dbReference>
<dbReference type="PANTHER" id="PTHR43331:SF1">
    <property type="entry name" value="HOMOSERINE DEHYDROGENASE"/>
    <property type="match status" value="1"/>
</dbReference>
<dbReference type="FunFam" id="3.30.360.10:FF:000005">
    <property type="entry name" value="Homoserine dehydrogenase"/>
    <property type="match status" value="1"/>
</dbReference>
<feature type="domain" description="Homoserine dehydrogenase catalytic" evidence="17">
    <location>
        <begin position="120"/>
        <end position="298"/>
    </location>
</feature>
<keyword evidence="7 12" id="KW-0791">Threonine biosynthesis</keyword>
<evidence type="ECO:0000256" key="5">
    <source>
        <dbReference type="ARBA" id="ARBA00013376"/>
    </source>
</evidence>
<proteinExistence type="inferred from homology"/>
<feature type="active site" description="Proton donor" evidence="13">
    <location>
        <position position="188"/>
    </location>
</feature>
<comment type="catalytic activity">
    <reaction evidence="11">
        <text>L-homoserine + NADP(+) = L-aspartate 4-semialdehyde + NADPH + H(+)</text>
        <dbReference type="Rhea" id="RHEA:15761"/>
        <dbReference type="ChEBI" id="CHEBI:15378"/>
        <dbReference type="ChEBI" id="CHEBI:57476"/>
        <dbReference type="ChEBI" id="CHEBI:57783"/>
        <dbReference type="ChEBI" id="CHEBI:58349"/>
        <dbReference type="ChEBI" id="CHEBI:537519"/>
        <dbReference type="EC" id="1.1.1.3"/>
    </reaction>
    <physiologicalReaction direction="right-to-left" evidence="11">
        <dbReference type="Rhea" id="RHEA:15763"/>
    </physiologicalReaction>
</comment>
<keyword evidence="10 12" id="KW-0486">Methionine biosynthesis</keyword>
<evidence type="ECO:0000256" key="3">
    <source>
        <dbReference type="ARBA" id="ARBA00006753"/>
    </source>
</evidence>
<dbReference type="Gene3D" id="3.40.50.720">
    <property type="entry name" value="NAD(P)-binding Rossmann-like Domain"/>
    <property type="match status" value="1"/>
</dbReference>
<dbReference type="GO" id="GO:0004412">
    <property type="term" value="F:homoserine dehydrogenase activity"/>
    <property type="evidence" value="ECO:0007669"/>
    <property type="project" value="UniProtKB-EC"/>
</dbReference>
<dbReference type="GO" id="GO:0009088">
    <property type="term" value="P:threonine biosynthetic process"/>
    <property type="evidence" value="ECO:0007669"/>
    <property type="project" value="UniProtKB-UniPathway"/>
</dbReference>
<evidence type="ECO:0000259" key="18">
    <source>
        <dbReference type="Pfam" id="PF03447"/>
    </source>
</evidence>